<evidence type="ECO:0000313" key="5">
    <source>
        <dbReference type="Proteomes" id="UP001596137"/>
    </source>
</evidence>
<gene>
    <name evidence="4" type="ORF">ACFP1K_06310</name>
</gene>
<sequence>MNRLAVVALVPLVFLAGCGGGGPGSPEATATATVTVAPSPEAPSPTSEPTVSASTIPATPSGSTTPSSTVTGLPAPTGTKQVKVSRTPENPPLVTGLRSAAHDGGGFDRVVIDLKGARTGYTVDWVRQVVQDGSGEVVPLKGGAFLQVTITPANAHTESGKPTLGRTPVLNSELANVRSVVPVGDFEAVVTVAIALRHRAGFRVFEQKDPTRLVIDIAHQRA</sequence>
<dbReference type="Pfam" id="PF24837">
    <property type="entry name" value="AMIN-like"/>
    <property type="match status" value="1"/>
</dbReference>
<dbReference type="EMBL" id="JBHSRF010000006">
    <property type="protein sequence ID" value="MFC6080765.1"/>
    <property type="molecule type" value="Genomic_DNA"/>
</dbReference>
<feature type="compositionally biased region" description="Low complexity" evidence="1">
    <location>
        <begin position="37"/>
        <end position="72"/>
    </location>
</feature>
<feature type="region of interest" description="Disordered" evidence="1">
    <location>
        <begin position="37"/>
        <end position="91"/>
    </location>
</feature>
<keyword evidence="2" id="KW-0732">Signal</keyword>
<dbReference type="InterPro" id="IPR056303">
    <property type="entry name" value="AMIN-like"/>
</dbReference>
<accession>A0ABW1NCS4</accession>
<evidence type="ECO:0000256" key="1">
    <source>
        <dbReference type="SAM" id="MobiDB-lite"/>
    </source>
</evidence>
<proteinExistence type="predicted"/>
<feature type="chain" id="PRO_5046990042" description="AMIN-like domain-containing protein" evidence="2">
    <location>
        <begin position="20"/>
        <end position="222"/>
    </location>
</feature>
<keyword evidence="5" id="KW-1185">Reference proteome</keyword>
<reference evidence="5" key="1">
    <citation type="journal article" date="2019" name="Int. J. Syst. Evol. Microbiol.">
        <title>The Global Catalogue of Microorganisms (GCM) 10K type strain sequencing project: providing services to taxonomists for standard genome sequencing and annotation.</title>
        <authorList>
            <consortium name="The Broad Institute Genomics Platform"/>
            <consortium name="The Broad Institute Genome Sequencing Center for Infectious Disease"/>
            <person name="Wu L."/>
            <person name="Ma J."/>
        </authorList>
    </citation>
    <scope>NUCLEOTIDE SEQUENCE [LARGE SCALE GENOMIC DNA]</scope>
    <source>
        <strain evidence="5">JCM 30346</strain>
    </source>
</reference>
<feature type="signal peptide" evidence="2">
    <location>
        <begin position="1"/>
        <end position="19"/>
    </location>
</feature>
<dbReference type="RefSeq" id="WP_380747880.1">
    <property type="nucleotide sequence ID" value="NZ_JBHSRF010000006.1"/>
</dbReference>
<name>A0ABW1NCS4_9ACTN</name>
<evidence type="ECO:0000313" key="4">
    <source>
        <dbReference type="EMBL" id="MFC6080765.1"/>
    </source>
</evidence>
<dbReference type="PROSITE" id="PS51257">
    <property type="entry name" value="PROKAR_LIPOPROTEIN"/>
    <property type="match status" value="1"/>
</dbReference>
<feature type="compositionally biased region" description="Polar residues" evidence="1">
    <location>
        <begin position="78"/>
        <end position="88"/>
    </location>
</feature>
<dbReference type="Proteomes" id="UP001596137">
    <property type="component" value="Unassembled WGS sequence"/>
</dbReference>
<protein>
    <recommendedName>
        <fullName evidence="3">AMIN-like domain-containing protein</fullName>
    </recommendedName>
</protein>
<comment type="caution">
    <text evidence="4">The sequence shown here is derived from an EMBL/GenBank/DDBJ whole genome shotgun (WGS) entry which is preliminary data.</text>
</comment>
<evidence type="ECO:0000259" key="3">
    <source>
        <dbReference type="Pfam" id="PF24837"/>
    </source>
</evidence>
<evidence type="ECO:0000256" key="2">
    <source>
        <dbReference type="SAM" id="SignalP"/>
    </source>
</evidence>
<feature type="domain" description="AMIN-like" evidence="3">
    <location>
        <begin position="93"/>
        <end position="219"/>
    </location>
</feature>
<organism evidence="4 5">
    <name type="scientific">Sphaerisporangium aureirubrum</name>
    <dbReference type="NCBI Taxonomy" id="1544736"/>
    <lineage>
        <taxon>Bacteria</taxon>
        <taxon>Bacillati</taxon>
        <taxon>Actinomycetota</taxon>
        <taxon>Actinomycetes</taxon>
        <taxon>Streptosporangiales</taxon>
        <taxon>Streptosporangiaceae</taxon>
        <taxon>Sphaerisporangium</taxon>
    </lineage>
</organism>